<reference evidence="2 3" key="1">
    <citation type="submission" date="2018-11" db="EMBL/GenBank/DDBJ databases">
        <title>Genome sequencing and assembly of Clostridium tagluense strain A121.</title>
        <authorList>
            <person name="Murakami T."/>
            <person name="Segawa T."/>
            <person name="Shcherbakova V.A."/>
            <person name="Mori H."/>
            <person name="Yoshimura Y."/>
        </authorList>
    </citation>
    <scope>NUCLEOTIDE SEQUENCE [LARGE SCALE GENOMIC DNA]</scope>
    <source>
        <strain evidence="2 3">A121</strain>
    </source>
</reference>
<dbReference type="Proteomes" id="UP000287872">
    <property type="component" value="Unassembled WGS sequence"/>
</dbReference>
<evidence type="ECO:0000313" key="2">
    <source>
        <dbReference type="EMBL" id="GCD10295.1"/>
    </source>
</evidence>
<proteinExistence type="predicted"/>
<keyword evidence="1" id="KW-0812">Transmembrane</keyword>
<evidence type="ECO:0008006" key="4">
    <source>
        <dbReference type="Google" id="ProtNLM"/>
    </source>
</evidence>
<protein>
    <recommendedName>
        <fullName evidence="4">DUF5652 domain-containing protein</fullName>
    </recommendedName>
</protein>
<evidence type="ECO:0000313" key="3">
    <source>
        <dbReference type="Proteomes" id="UP000287872"/>
    </source>
</evidence>
<keyword evidence="1" id="KW-0472">Membrane</keyword>
<feature type="transmembrane region" description="Helical" evidence="1">
    <location>
        <begin position="7"/>
        <end position="27"/>
    </location>
</feature>
<sequence>MVISNNGLIILLAIVIPILLLQGAWVFYDARRRKEKYYWLWGIFALMDTPANLPIYLLVTRILLNNKKRHSSDA</sequence>
<dbReference type="EMBL" id="BHYK01000009">
    <property type="protein sequence ID" value="GCD10295.1"/>
    <property type="molecule type" value="Genomic_DNA"/>
</dbReference>
<gene>
    <name evidence="2" type="ORF">Ctaglu_19180</name>
</gene>
<keyword evidence="1" id="KW-1133">Transmembrane helix</keyword>
<name>A0A401ULB4_9CLOT</name>
<dbReference type="AlphaFoldDB" id="A0A401ULB4"/>
<evidence type="ECO:0000256" key="1">
    <source>
        <dbReference type="SAM" id="Phobius"/>
    </source>
</evidence>
<comment type="caution">
    <text evidence="2">The sequence shown here is derived from an EMBL/GenBank/DDBJ whole genome shotgun (WGS) entry which is preliminary data.</text>
</comment>
<feature type="transmembrane region" description="Helical" evidence="1">
    <location>
        <begin position="39"/>
        <end position="59"/>
    </location>
</feature>
<dbReference type="OrthoDB" id="2353968at2"/>
<organism evidence="2 3">
    <name type="scientific">Clostridium tagluense</name>
    <dbReference type="NCBI Taxonomy" id="360422"/>
    <lineage>
        <taxon>Bacteria</taxon>
        <taxon>Bacillati</taxon>
        <taxon>Bacillota</taxon>
        <taxon>Clostridia</taxon>
        <taxon>Eubacteriales</taxon>
        <taxon>Clostridiaceae</taxon>
        <taxon>Clostridium</taxon>
    </lineage>
</organism>
<keyword evidence="3" id="KW-1185">Reference proteome</keyword>
<accession>A0A401ULB4</accession>
<dbReference type="RefSeq" id="WP_125000665.1">
    <property type="nucleotide sequence ID" value="NZ_BHYK01000009.1"/>
</dbReference>